<reference evidence="3 4" key="1">
    <citation type="submission" date="2023-03" db="EMBL/GenBank/DDBJ databases">
        <title>Complete genome sequence of Tepidibacter sp. SWIR-1, isolated from a deep-sea hydrothermal vent.</title>
        <authorList>
            <person name="Li X."/>
        </authorList>
    </citation>
    <scope>NUCLEOTIDE SEQUENCE [LARGE SCALE GENOMIC DNA]</scope>
    <source>
        <strain evidence="3 4">SWIR-1</strain>
    </source>
</reference>
<keyword evidence="1 3" id="KW-0032">Aminotransferase</keyword>
<dbReference type="SUPFAM" id="SSF53383">
    <property type="entry name" value="PLP-dependent transferases"/>
    <property type="match status" value="1"/>
</dbReference>
<organism evidence="3 4">
    <name type="scientific">Tepidibacter hydrothermalis</name>
    <dbReference type="NCBI Taxonomy" id="3036126"/>
    <lineage>
        <taxon>Bacteria</taxon>
        <taxon>Bacillati</taxon>
        <taxon>Bacillota</taxon>
        <taxon>Clostridia</taxon>
        <taxon>Peptostreptococcales</taxon>
        <taxon>Peptostreptococcaceae</taxon>
        <taxon>Tepidibacter</taxon>
    </lineage>
</organism>
<comment type="similarity">
    <text evidence="1">Belongs to the class-I pyridoxal-phosphate-dependent aminotransferase family.</text>
</comment>
<name>A0ABY8EHW8_9FIRM</name>
<dbReference type="EMBL" id="CP120733">
    <property type="protein sequence ID" value="WFD11142.1"/>
    <property type="molecule type" value="Genomic_DNA"/>
</dbReference>
<feature type="domain" description="Aminotransferase class I/classII large" evidence="2">
    <location>
        <begin position="49"/>
        <end position="363"/>
    </location>
</feature>
<sequence length="379" mass="42769">MKIKDFGVEIWMGLYENDCDYNLAETCVESLTVNQLLDYSGNKDALLDEIYNMKLTYGEIEGSVKLRNEISSLYEKIDVENITVTHGAIGANSLSIETLVEPGDTVISVLPTYQQHYSIPESIGANVKILKLRPENEFLPDLEELKSYIDDKTKLICINNPNNPTGALMDEEFLKKIVDIAKECDAYVLCDEVYRGLNHKGENFTKSIVDLYEKGISTGSMSKTFSLAGLRIGWVAGPKDFIKRVNKRRDYNTISCGMIDDRLSVVALENKDKIVKRNLEIVRGNVELVDEWVKNEPLINYIKPKAGTTAFLKYNFDMKSEELCLRLLKEKSVMLVPGSSLDMEGYVRLGFANSPEIIKVGLEKISEFLKELDVVKSNV</sequence>
<gene>
    <name evidence="3" type="ORF">P4S50_03435</name>
</gene>
<keyword evidence="1" id="KW-0808">Transferase</keyword>
<dbReference type="EC" id="2.6.1.-" evidence="1"/>
<evidence type="ECO:0000313" key="3">
    <source>
        <dbReference type="EMBL" id="WFD11142.1"/>
    </source>
</evidence>
<dbReference type="RefSeq" id="WP_277733128.1">
    <property type="nucleotide sequence ID" value="NZ_CP120733.1"/>
</dbReference>
<proteinExistence type="inferred from homology"/>
<dbReference type="GO" id="GO:0008483">
    <property type="term" value="F:transaminase activity"/>
    <property type="evidence" value="ECO:0007669"/>
    <property type="project" value="UniProtKB-KW"/>
</dbReference>
<dbReference type="InterPro" id="IPR004839">
    <property type="entry name" value="Aminotransferase_I/II_large"/>
</dbReference>
<dbReference type="Proteomes" id="UP001222800">
    <property type="component" value="Chromosome"/>
</dbReference>
<evidence type="ECO:0000256" key="1">
    <source>
        <dbReference type="RuleBase" id="RU000481"/>
    </source>
</evidence>
<comment type="cofactor">
    <cofactor evidence="1">
        <name>pyridoxal 5'-phosphate</name>
        <dbReference type="ChEBI" id="CHEBI:597326"/>
    </cofactor>
</comment>
<evidence type="ECO:0000259" key="2">
    <source>
        <dbReference type="Pfam" id="PF00155"/>
    </source>
</evidence>
<dbReference type="Pfam" id="PF00155">
    <property type="entry name" value="Aminotran_1_2"/>
    <property type="match status" value="1"/>
</dbReference>
<dbReference type="PANTHER" id="PTHR43510">
    <property type="entry name" value="AMINOTRANSFERASE FUNCTION, HYPOTHETICAL (EUROFUNG)"/>
    <property type="match status" value="1"/>
</dbReference>
<keyword evidence="4" id="KW-1185">Reference proteome</keyword>
<dbReference type="Gene3D" id="3.40.640.10">
    <property type="entry name" value="Type I PLP-dependent aspartate aminotransferase-like (Major domain)"/>
    <property type="match status" value="1"/>
</dbReference>
<dbReference type="InterPro" id="IPR015421">
    <property type="entry name" value="PyrdxlP-dep_Trfase_major"/>
</dbReference>
<protein>
    <recommendedName>
        <fullName evidence="1">Aminotransferase</fullName>
        <ecNumber evidence="1">2.6.1.-</ecNumber>
    </recommendedName>
</protein>
<dbReference type="PANTHER" id="PTHR43510:SF1">
    <property type="entry name" value="AMINOTRANSFERASE FUNCTION, HYPOTHETICAL (EUROFUNG)"/>
    <property type="match status" value="1"/>
</dbReference>
<dbReference type="InterPro" id="IPR004838">
    <property type="entry name" value="NHTrfase_class1_PyrdxlP-BS"/>
</dbReference>
<dbReference type="InterPro" id="IPR015422">
    <property type="entry name" value="PyrdxlP-dep_Trfase_small"/>
</dbReference>
<dbReference type="InterPro" id="IPR015424">
    <property type="entry name" value="PyrdxlP-dep_Trfase"/>
</dbReference>
<dbReference type="PROSITE" id="PS00105">
    <property type="entry name" value="AA_TRANSFER_CLASS_1"/>
    <property type="match status" value="1"/>
</dbReference>
<dbReference type="NCBIfam" id="NF005593">
    <property type="entry name" value="PRK07324.1"/>
    <property type="match status" value="1"/>
</dbReference>
<accession>A0ABY8EHW8</accession>
<dbReference type="Gene3D" id="3.90.1150.10">
    <property type="entry name" value="Aspartate Aminotransferase, domain 1"/>
    <property type="match status" value="1"/>
</dbReference>
<evidence type="ECO:0000313" key="4">
    <source>
        <dbReference type="Proteomes" id="UP001222800"/>
    </source>
</evidence>
<dbReference type="CDD" id="cd00609">
    <property type="entry name" value="AAT_like"/>
    <property type="match status" value="1"/>
</dbReference>